<dbReference type="EMBL" id="CM042028">
    <property type="protein sequence ID" value="KAI3800149.1"/>
    <property type="molecule type" value="Genomic_DNA"/>
</dbReference>
<comment type="caution">
    <text evidence="1">The sequence shown here is derived from an EMBL/GenBank/DDBJ whole genome shotgun (WGS) entry which is preliminary data.</text>
</comment>
<organism evidence="1 2">
    <name type="scientific">Smallanthus sonchifolius</name>
    <dbReference type="NCBI Taxonomy" id="185202"/>
    <lineage>
        <taxon>Eukaryota</taxon>
        <taxon>Viridiplantae</taxon>
        <taxon>Streptophyta</taxon>
        <taxon>Embryophyta</taxon>
        <taxon>Tracheophyta</taxon>
        <taxon>Spermatophyta</taxon>
        <taxon>Magnoliopsida</taxon>
        <taxon>eudicotyledons</taxon>
        <taxon>Gunneridae</taxon>
        <taxon>Pentapetalae</taxon>
        <taxon>asterids</taxon>
        <taxon>campanulids</taxon>
        <taxon>Asterales</taxon>
        <taxon>Asteraceae</taxon>
        <taxon>Asteroideae</taxon>
        <taxon>Heliantheae alliance</taxon>
        <taxon>Millerieae</taxon>
        <taxon>Smallanthus</taxon>
    </lineage>
</organism>
<sequence length="97" mass="10704">MVKDGETGNSKSYAFCAYQNVFVTDIACAAINCIKMGDRILTVNQGQIQPEPEQESILALMRLQPEAIGTLPTNVVSLTQLVTDTSSMKIMKTYWKT</sequence>
<gene>
    <name evidence="1" type="ORF">L1987_35459</name>
</gene>
<name>A0ACB9HWN5_9ASTR</name>
<reference evidence="1 2" key="2">
    <citation type="journal article" date="2022" name="Mol. Ecol. Resour.">
        <title>The genomes of chicory, endive, great burdock and yacon provide insights into Asteraceae paleo-polyploidization history and plant inulin production.</title>
        <authorList>
            <person name="Fan W."/>
            <person name="Wang S."/>
            <person name="Wang H."/>
            <person name="Wang A."/>
            <person name="Jiang F."/>
            <person name="Liu H."/>
            <person name="Zhao H."/>
            <person name="Xu D."/>
            <person name="Zhang Y."/>
        </authorList>
    </citation>
    <scope>NUCLEOTIDE SEQUENCE [LARGE SCALE GENOMIC DNA]</scope>
    <source>
        <strain evidence="2">cv. Yunnan</strain>
        <tissue evidence="1">Leaves</tissue>
    </source>
</reference>
<proteinExistence type="predicted"/>
<evidence type="ECO:0000313" key="2">
    <source>
        <dbReference type="Proteomes" id="UP001056120"/>
    </source>
</evidence>
<accession>A0ACB9HWN5</accession>
<keyword evidence="2" id="KW-1185">Reference proteome</keyword>
<reference evidence="2" key="1">
    <citation type="journal article" date="2022" name="Mol. Ecol. Resour.">
        <title>The genomes of chicory, endive, great burdock and yacon provide insights into Asteraceae palaeo-polyploidization history and plant inulin production.</title>
        <authorList>
            <person name="Fan W."/>
            <person name="Wang S."/>
            <person name="Wang H."/>
            <person name="Wang A."/>
            <person name="Jiang F."/>
            <person name="Liu H."/>
            <person name="Zhao H."/>
            <person name="Xu D."/>
            <person name="Zhang Y."/>
        </authorList>
    </citation>
    <scope>NUCLEOTIDE SEQUENCE [LARGE SCALE GENOMIC DNA]</scope>
    <source>
        <strain evidence="2">cv. Yunnan</strain>
    </source>
</reference>
<evidence type="ECO:0000313" key="1">
    <source>
        <dbReference type="EMBL" id="KAI3800149.1"/>
    </source>
</evidence>
<protein>
    <submittedName>
        <fullName evidence="1">Uncharacterized protein</fullName>
    </submittedName>
</protein>
<dbReference type="Proteomes" id="UP001056120">
    <property type="component" value="Linkage Group LG11"/>
</dbReference>